<dbReference type="PANTHER" id="PTHR12386">
    <property type="entry name" value="ATP SYNTHASE SUBUNIT"/>
    <property type="match status" value="1"/>
</dbReference>
<keyword evidence="9" id="KW-0066">ATP synthesis</keyword>
<dbReference type="Pfam" id="PF04718">
    <property type="entry name" value="ATP-synt_G"/>
    <property type="match status" value="1"/>
</dbReference>
<name>A0A1I7UY58_9PELO</name>
<dbReference type="Proteomes" id="UP000095282">
    <property type="component" value="Unplaced"/>
</dbReference>
<evidence type="ECO:0000256" key="6">
    <source>
        <dbReference type="ARBA" id="ARBA00023065"/>
    </source>
</evidence>
<evidence type="ECO:0000313" key="10">
    <source>
        <dbReference type="Proteomes" id="UP000095282"/>
    </source>
</evidence>
<reference evidence="11" key="1">
    <citation type="submission" date="2016-11" db="UniProtKB">
        <authorList>
            <consortium name="WormBaseParasite"/>
        </authorList>
    </citation>
    <scope>IDENTIFICATION</scope>
</reference>
<keyword evidence="6" id="KW-0406">Ion transport</keyword>
<dbReference type="STRING" id="1561998.A0A1I7UY58"/>
<evidence type="ECO:0000313" key="11">
    <source>
        <dbReference type="WBParaSite" id="Csp11.Scaffold630.g20512.t1"/>
    </source>
</evidence>
<keyword evidence="3" id="KW-0813">Transport</keyword>
<dbReference type="GO" id="GO:0015078">
    <property type="term" value="F:proton transmembrane transporter activity"/>
    <property type="evidence" value="ECO:0007669"/>
    <property type="project" value="InterPro"/>
</dbReference>
<evidence type="ECO:0000256" key="2">
    <source>
        <dbReference type="ARBA" id="ARBA00005699"/>
    </source>
</evidence>
<dbReference type="InterPro" id="IPR006808">
    <property type="entry name" value="ATP_synth_F0_gsu_mt"/>
</dbReference>
<dbReference type="GO" id="GO:0031966">
    <property type="term" value="C:mitochondrial membrane"/>
    <property type="evidence" value="ECO:0007669"/>
    <property type="project" value="UniProtKB-SubCell"/>
</dbReference>
<protein>
    <submittedName>
        <fullName evidence="11">ATP synthase subunit g, mitochondrial</fullName>
    </submittedName>
</protein>
<organism evidence="10 11">
    <name type="scientific">Caenorhabditis tropicalis</name>
    <dbReference type="NCBI Taxonomy" id="1561998"/>
    <lineage>
        <taxon>Eukaryota</taxon>
        <taxon>Metazoa</taxon>
        <taxon>Ecdysozoa</taxon>
        <taxon>Nematoda</taxon>
        <taxon>Chromadorea</taxon>
        <taxon>Rhabditida</taxon>
        <taxon>Rhabditina</taxon>
        <taxon>Rhabditomorpha</taxon>
        <taxon>Rhabditoidea</taxon>
        <taxon>Rhabditidae</taxon>
        <taxon>Peloderinae</taxon>
        <taxon>Caenorhabditis</taxon>
    </lineage>
</organism>
<dbReference type="AlphaFoldDB" id="A0A1I7UY58"/>
<dbReference type="GO" id="GO:0015986">
    <property type="term" value="P:proton motive force-driven ATP synthesis"/>
    <property type="evidence" value="ECO:0007669"/>
    <property type="project" value="InterPro"/>
</dbReference>
<evidence type="ECO:0000256" key="7">
    <source>
        <dbReference type="ARBA" id="ARBA00023128"/>
    </source>
</evidence>
<evidence type="ECO:0000256" key="3">
    <source>
        <dbReference type="ARBA" id="ARBA00022448"/>
    </source>
</evidence>
<keyword evidence="7" id="KW-0496">Mitochondrion</keyword>
<dbReference type="eggNOG" id="KOG4103">
    <property type="taxonomic scope" value="Eukaryota"/>
</dbReference>
<comment type="similarity">
    <text evidence="2">Belongs to the ATPase g subunit family.</text>
</comment>
<evidence type="ECO:0000256" key="5">
    <source>
        <dbReference type="ARBA" id="ARBA00022781"/>
    </source>
</evidence>
<proteinExistence type="inferred from homology"/>
<keyword evidence="10" id="KW-1185">Reference proteome</keyword>
<evidence type="ECO:0000256" key="4">
    <source>
        <dbReference type="ARBA" id="ARBA00022547"/>
    </source>
</evidence>
<keyword evidence="8" id="KW-0472">Membrane</keyword>
<comment type="subcellular location">
    <subcellularLocation>
        <location evidence="1">Mitochondrion membrane</location>
    </subcellularLocation>
</comment>
<dbReference type="WBParaSite" id="Csp11.Scaffold630.g20512.t1">
    <property type="protein sequence ID" value="Csp11.Scaffold630.g20512.t1"/>
    <property type="gene ID" value="Csp11.Scaffold630.g20512"/>
</dbReference>
<evidence type="ECO:0000256" key="1">
    <source>
        <dbReference type="ARBA" id="ARBA00004325"/>
    </source>
</evidence>
<evidence type="ECO:0000256" key="9">
    <source>
        <dbReference type="ARBA" id="ARBA00023310"/>
    </source>
</evidence>
<keyword evidence="5" id="KW-0375">Hydrogen ion transport</keyword>
<sequence length="131" mass="14897">MASHKLSFLEKIANTTGALYRHQAQQFPRRLAILKAVAKHELAPPRTADLPAIKADWAKIQKFIQTKQYANLTVKEGLVYTAVALEVVFWFFVGEMIGRRYIFGYLVPSDYISKDTKAKVKEQKRLAALEA</sequence>
<dbReference type="GO" id="GO:0045259">
    <property type="term" value="C:proton-transporting ATP synthase complex"/>
    <property type="evidence" value="ECO:0007669"/>
    <property type="project" value="UniProtKB-KW"/>
</dbReference>
<accession>A0A1I7UY58</accession>
<keyword evidence="4" id="KW-0138">CF(0)</keyword>
<evidence type="ECO:0000256" key="8">
    <source>
        <dbReference type="ARBA" id="ARBA00023136"/>
    </source>
</evidence>